<feature type="transmembrane region" description="Helical" evidence="6">
    <location>
        <begin position="138"/>
        <end position="161"/>
    </location>
</feature>
<evidence type="ECO:0000313" key="9">
    <source>
        <dbReference type="Proteomes" id="UP000574133"/>
    </source>
</evidence>
<feature type="transmembrane region" description="Helical" evidence="6">
    <location>
        <begin position="368"/>
        <end position="386"/>
    </location>
</feature>
<dbReference type="InterPro" id="IPR036259">
    <property type="entry name" value="MFS_trans_sf"/>
</dbReference>
<dbReference type="Proteomes" id="UP000574133">
    <property type="component" value="Unassembled WGS sequence"/>
</dbReference>
<feature type="transmembrane region" description="Helical" evidence="6">
    <location>
        <begin position="248"/>
        <end position="266"/>
    </location>
</feature>
<evidence type="ECO:0000256" key="4">
    <source>
        <dbReference type="ARBA" id="ARBA00022989"/>
    </source>
</evidence>
<dbReference type="Pfam" id="PF07690">
    <property type="entry name" value="MFS_1"/>
    <property type="match status" value="1"/>
</dbReference>
<name>A0A841TDB4_9BACL</name>
<evidence type="ECO:0000256" key="5">
    <source>
        <dbReference type="ARBA" id="ARBA00023136"/>
    </source>
</evidence>
<dbReference type="SUPFAM" id="SSF103473">
    <property type="entry name" value="MFS general substrate transporter"/>
    <property type="match status" value="1"/>
</dbReference>
<dbReference type="PANTHER" id="PTHR23531:SF2">
    <property type="entry name" value="PERMEASE"/>
    <property type="match status" value="1"/>
</dbReference>
<sequence>MRLESQRLWTKSFISICLSSFFIFITFYCQTATLPTFVTDNLGESQSLAGWVLTVYVIAGVLMRPFAGRWMVGPHRSKVLILSLIGFMAVSLFYPLVSSFGFLLVLRALQGVSFGAATTGNGTIVAEIVPTQRKGEGLGYYTLSFNLAMVLGPFVGLLVIQNANFNVLFYILIACGVLGLALGWSTARIPKPSTEEGSVHKQEKLTFKSLFEVGAIPISITALLLAIAYSGILSYVPTYAKEIGLSSISSYYFVVYAIIMVLARPFTGRMFDKLPRNMLVYPTLLLYAGGLVVLASANSAFTFLLSAGIIGLGYGSLFPCLQAIAVQSVPRERVGLATSTFFIFFDSGVGIGSVLLGSVASATSNRTMYLAAAAIVALAAIVYFALLHRNAAPKPQAAKNA</sequence>
<evidence type="ECO:0000313" key="8">
    <source>
        <dbReference type="EMBL" id="MBB6676967.1"/>
    </source>
</evidence>
<keyword evidence="9" id="KW-1185">Reference proteome</keyword>
<feature type="transmembrane region" description="Helical" evidence="6">
    <location>
        <begin position="48"/>
        <end position="67"/>
    </location>
</feature>
<evidence type="ECO:0000256" key="6">
    <source>
        <dbReference type="SAM" id="Phobius"/>
    </source>
</evidence>
<keyword evidence="5 6" id="KW-0472">Membrane</keyword>
<accession>A0A841TDB4</accession>
<dbReference type="CDD" id="cd17489">
    <property type="entry name" value="MFS_YfcJ_like"/>
    <property type="match status" value="1"/>
</dbReference>
<dbReference type="InterPro" id="IPR020846">
    <property type="entry name" value="MFS_dom"/>
</dbReference>
<dbReference type="PROSITE" id="PS00217">
    <property type="entry name" value="SUGAR_TRANSPORT_2"/>
    <property type="match status" value="1"/>
</dbReference>
<dbReference type="GO" id="GO:0005886">
    <property type="term" value="C:plasma membrane"/>
    <property type="evidence" value="ECO:0007669"/>
    <property type="project" value="UniProtKB-SubCell"/>
</dbReference>
<dbReference type="PANTHER" id="PTHR23531">
    <property type="entry name" value="QUINOLENE RESISTANCE PROTEIN NORA"/>
    <property type="match status" value="1"/>
</dbReference>
<dbReference type="GO" id="GO:0022857">
    <property type="term" value="F:transmembrane transporter activity"/>
    <property type="evidence" value="ECO:0007669"/>
    <property type="project" value="InterPro"/>
</dbReference>
<keyword evidence="4 6" id="KW-1133">Transmembrane helix</keyword>
<reference evidence="8 9" key="1">
    <citation type="submission" date="2020-08" db="EMBL/GenBank/DDBJ databases">
        <title>Cohnella phylogeny.</title>
        <authorList>
            <person name="Dunlap C."/>
        </authorList>
    </citation>
    <scope>NUCLEOTIDE SEQUENCE [LARGE SCALE GENOMIC DNA]</scope>
    <source>
        <strain evidence="8 9">DSM 103658</strain>
    </source>
</reference>
<feature type="transmembrane region" description="Helical" evidence="6">
    <location>
        <begin position="79"/>
        <end position="97"/>
    </location>
</feature>
<feature type="transmembrane region" description="Helical" evidence="6">
    <location>
        <begin position="210"/>
        <end position="236"/>
    </location>
</feature>
<feature type="transmembrane region" description="Helical" evidence="6">
    <location>
        <begin position="278"/>
        <end position="297"/>
    </location>
</feature>
<comment type="caution">
    <text evidence="8">The sequence shown here is derived from an EMBL/GenBank/DDBJ whole genome shotgun (WGS) entry which is preliminary data.</text>
</comment>
<dbReference type="Gene3D" id="1.20.1250.20">
    <property type="entry name" value="MFS general substrate transporter like domains"/>
    <property type="match status" value="1"/>
</dbReference>
<feature type="transmembrane region" description="Helical" evidence="6">
    <location>
        <begin position="167"/>
        <end position="189"/>
    </location>
</feature>
<dbReference type="InterPro" id="IPR005829">
    <property type="entry name" value="Sugar_transporter_CS"/>
</dbReference>
<feature type="domain" description="Major facilitator superfamily (MFS) profile" evidence="7">
    <location>
        <begin position="12"/>
        <end position="391"/>
    </location>
</feature>
<feature type="transmembrane region" description="Helical" evidence="6">
    <location>
        <begin position="336"/>
        <end position="356"/>
    </location>
</feature>
<evidence type="ECO:0000256" key="3">
    <source>
        <dbReference type="ARBA" id="ARBA00022692"/>
    </source>
</evidence>
<feature type="transmembrane region" description="Helical" evidence="6">
    <location>
        <begin position="12"/>
        <end position="28"/>
    </location>
</feature>
<keyword evidence="3 6" id="KW-0812">Transmembrane</keyword>
<evidence type="ECO:0000256" key="1">
    <source>
        <dbReference type="ARBA" id="ARBA00004651"/>
    </source>
</evidence>
<evidence type="ECO:0000256" key="2">
    <source>
        <dbReference type="ARBA" id="ARBA00022448"/>
    </source>
</evidence>
<comment type="subcellular location">
    <subcellularLocation>
        <location evidence="1">Cell membrane</location>
        <topology evidence="1">Multi-pass membrane protein</topology>
    </subcellularLocation>
</comment>
<protein>
    <submittedName>
        <fullName evidence="8">MFS transporter</fullName>
    </submittedName>
</protein>
<organism evidence="8 9">
    <name type="scientific">Cohnella lubricantis</name>
    <dbReference type="NCBI Taxonomy" id="2163172"/>
    <lineage>
        <taxon>Bacteria</taxon>
        <taxon>Bacillati</taxon>
        <taxon>Bacillota</taxon>
        <taxon>Bacilli</taxon>
        <taxon>Bacillales</taxon>
        <taxon>Paenibacillaceae</taxon>
        <taxon>Cohnella</taxon>
    </lineage>
</organism>
<dbReference type="PROSITE" id="PS50850">
    <property type="entry name" value="MFS"/>
    <property type="match status" value="1"/>
</dbReference>
<dbReference type="EMBL" id="JACJVN010000024">
    <property type="protein sequence ID" value="MBB6676967.1"/>
    <property type="molecule type" value="Genomic_DNA"/>
</dbReference>
<dbReference type="AlphaFoldDB" id="A0A841TDB4"/>
<proteinExistence type="predicted"/>
<keyword evidence="2" id="KW-0813">Transport</keyword>
<feature type="transmembrane region" description="Helical" evidence="6">
    <location>
        <begin position="303"/>
        <end position="324"/>
    </location>
</feature>
<gene>
    <name evidence="8" type="ORF">H4Q31_06435</name>
</gene>
<evidence type="ECO:0000259" key="7">
    <source>
        <dbReference type="PROSITE" id="PS50850"/>
    </source>
</evidence>
<dbReference type="InterPro" id="IPR011701">
    <property type="entry name" value="MFS"/>
</dbReference>
<dbReference type="InterPro" id="IPR052714">
    <property type="entry name" value="MFS_Exporter"/>
</dbReference>